<dbReference type="STRING" id="1267766.WYH_03092"/>
<keyword evidence="2" id="KW-1185">Reference proteome</keyword>
<gene>
    <name evidence="1" type="ORF">WYH_03092</name>
</gene>
<dbReference type="EMBL" id="CP011452">
    <property type="protein sequence ID" value="AKH44111.1"/>
    <property type="molecule type" value="Genomic_DNA"/>
</dbReference>
<reference evidence="1" key="1">
    <citation type="submission" date="2015-05" db="EMBL/GenBank/DDBJ databases">
        <title>The complete genome of Altererythrobacter atlanticus strain 26DY36.</title>
        <authorList>
            <person name="Wu Y.-H."/>
            <person name="Cheng H."/>
            <person name="Wu X.-W."/>
        </authorList>
    </citation>
    <scope>NUCLEOTIDE SEQUENCE [LARGE SCALE GENOMIC DNA]</scope>
    <source>
        <strain evidence="1">26DY36</strain>
    </source>
</reference>
<organism evidence="1 2">
    <name type="scientific">Croceibacterium atlanticum</name>
    <dbReference type="NCBI Taxonomy" id="1267766"/>
    <lineage>
        <taxon>Bacteria</taxon>
        <taxon>Pseudomonadati</taxon>
        <taxon>Pseudomonadota</taxon>
        <taxon>Alphaproteobacteria</taxon>
        <taxon>Sphingomonadales</taxon>
        <taxon>Erythrobacteraceae</taxon>
        <taxon>Croceibacterium</taxon>
    </lineage>
</organism>
<dbReference type="AlphaFoldDB" id="A0A0F7KXZ0"/>
<dbReference type="KEGG" id="aay:WYH_03092"/>
<dbReference type="RefSeq" id="WP_046904510.1">
    <property type="nucleotide sequence ID" value="NZ_CP011452.2"/>
</dbReference>
<dbReference type="OrthoDB" id="7596780at2"/>
<name>A0A0F7KXZ0_9SPHN</name>
<evidence type="ECO:0000313" key="2">
    <source>
        <dbReference type="Proteomes" id="UP000034392"/>
    </source>
</evidence>
<evidence type="ECO:0000313" key="1">
    <source>
        <dbReference type="EMBL" id="AKH44111.1"/>
    </source>
</evidence>
<proteinExistence type="predicted"/>
<dbReference type="Proteomes" id="UP000034392">
    <property type="component" value="Chromosome"/>
</dbReference>
<dbReference type="PATRIC" id="fig|1267766.3.peg.3133"/>
<protein>
    <submittedName>
        <fullName evidence="1">Uncharacterized protein</fullName>
    </submittedName>
</protein>
<accession>A0A0F7KXZ0</accession>
<sequence>MPIIPNRAVLTVAGAAAFAAAPLPVSAQVDRDIVLNILLECAKIADPMARVSCYDNNIRRVEPSAAAAVPDRGQDRQPASPAFAEGAATQTRAAVAPVRQDAPPPRGESSFTPVIASISERSPGAFLVTLEDGASWEYSDNMPLSYRPPRRGSKVEIERGSLGSYLLRYDNQQPARVRRVR</sequence>